<organism evidence="3 4">
    <name type="scientific">Corallococcus exercitus</name>
    <dbReference type="NCBI Taxonomy" id="2316736"/>
    <lineage>
        <taxon>Bacteria</taxon>
        <taxon>Pseudomonadati</taxon>
        <taxon>Myxococcota</taxon>
        <taxon>Myxococcia</taxon>
        <taxon>Myxococcales</taxon>
        <taxon>Cystobacterineae</taxon>
        <taxon>Myxococcaceae</taxon>
        <taxon>Corallococcus</taxon>
    </lineage>
</organism>
<accession>A0A3A8J0J4</accession>
<keyword evidence="2" id="KW-1133">Transmembrane helix</keyword>
<keyword evidence="4" id="KW-1185">Reference proteome</keyword>
<keyword evidence="2" id="KW-0472">Membrane</keyword>
<dbReference type="AlphaFoldDB" id="A0A3A8J0J4"/>
<dbReference type="OrthoDB" id="5516808at2"/>
<evidence type="ECO:0000256" key="1">
    <source>
        <dbReference type="SAM" id="MobiDB-lite"/>
    </source>
</evidence>
<dbReference type="Proteomes" id="UP000563426">
    <property type="component" value="Unassembled WGS sequence"/>
</dbReference>
<proteinExistence type="predicted"/>
<gene>
    <name evidence="3" type="ORF">HMI49_16705</name>
</gene>
<keyword evidence="2" id="KW-0812">Transmembrane</keyword>
<reference evidence="3 4" key="1">
    <citation type="submission" date="2020-05" db="EMBL/GenBank/DDBJ databases">
        <authorList>
            <person name="Whitworth D."/>
        </authorList>
    </citation>
    <scope>NUCLEOTIDE SEQUENCE [LARGE SCALE GENOMIC DNA]</scope>
    <source>
        <strain evidence="3 4">AB043B</strain>
    </source>
</reference>
<protein>
    <recommendedName>
        <fullName evidence="5">DUF883 family protein</fullName>
    </recommendedName>
</protein>
<comment type="caution">
    <text evidence="3">The sequence shown here is derived from an EMBL/GenBank/DDBJ whole genome shotgun (WGS) entry which is preliminary data.</text>
</comment>
<evidence type="ECO:0000313" key="4">
    <source>
        <dbReference type="Proteomes" id="UP000563426"/>
    </source>
</evidence>
<feature type="compositionally biased region" description="Basic and acidic residues" evidence="1">
    <location>
        <begin position="1"/>
        <end position="11"/>
    </location>
</feature>
<dbReference type="EMBL" id="JABFJV010000085">
    <property type="protein sequence ID" value="NOK34841.1"/>
    <property type="molecule type" value="Genomic_DNA"/>
</dbReference>
<feature type="region of interest" description="Disordered" evidence="1">
    <location>
        <begin position="1"/>
        <end position="36"/>
    </location>
</feature>
<name>A0A3A8J0J4_9BACT</name>
<dbReference type="RefSeq" id="WP_120523433.1">
    <property type="nucleotide sequence ID" value="NZ_JABFJV010000085.1"/>
</dbReference>
<sequence length="143" mass="15558">MGSIIEEERLRNPSFYNESQSSSEGTSGRVGLKQEGKEQVKRIGGITRQRAFSQVDSRKGVLVESLNGFAKQLESISGQGDTQLPQQLIGSAVGFVRKASDTLEQNSTEELLRQAQTRMRERPGVALAGCALLGFVAARFLKA</sequence>
<feature type="transmembrane region" description="Helical" evidence="2">
    <location>
        <begin position="123"/>
        <end position="141"/>
    </location>
</feature>
<evidence type="ECO:0000256" key="2">
    <source>
        <dbReference type="SAM" id="Phobius"/>
    </source>
</evidence>
<evidence type="ECO:0000313" key="3">
    <source>
        <dbReference type="EMBL" id="NOK34841.1"/>
    </source>
</evidence>
<feature type="compositionally biased region" description="Polar residues" evidence="1">
    <location>
        <begin position="14"/>
        <end position="26"/>
    </location>
</feature>
<evidence type="ECO:0008006" key="5">
    <source>
        <dbReference type="Google" id="ProtNLM"/>
    </source>
</evidence>